<feature type="region of interest" description="Disordered" evidence="1">
    <location>
        <begin position="129"/>
        <end position="180"/>
    </location>
</feature>
<sequence>MSRGRRPLDAETKAKNRAEAVKRYAAKYVCAGQIGVATAASHFPSDTKKLSVLLAESTCARNVRARNAEIVVSEGCTPKHVERARAARATYREKHKKEIRAADALRRQSAYLEQNGTEAFDEQRQRAYMTKTQKRHEGRPPPPKPPSENQRRRRALRTMHLEEDNGNDSDADDADDPDADISISWEVLERRYPPEVFERMEEEVMYIGWL</sequence>
<dbReference type="Proteomes" id="UP001215598">
    <property type="component" value="Unassembled WGS sequence"/>
</dbReference>
<feature type="compositionally biased region" description="Acidic residues" evidence="1">
    <location>
        <begin position="164"/>
        <end position="179"/>
    </location>
</feature>
<comment type="caution">
    <text evidence="2">The sequence shown here is derived from an EMBL/GenBank/DDBJ whole genome shotgun (WGS) entry which is preliminary data.</text>
</comment>
<accession>A0AAD7DDQ9</accession>
<protein>
    <submittedName>
        <fullName evidence="2">Uncharacterized protein</fullName>
    </submittedName>
</protein>
<organism evidence="2 3">
    <name type="scientific">Mycena metata</name>
    <dbReference type="NCBI Taxonomy" id="1033252"/>
    <lineage>
        <taxon>Eukaryota</taxon>
        <taxon>Fungi</taxon>
        <taxon>Dikarya</taxon>
        <taxon>Basidiomycota</taxon>
        <taxon>Agaricomycotina</taxon>
        <taxon>Agaricomycetes</taxon>
        <taxon>Agaricomycetidae</taxon>
        <taxon>Agaricales</taxon>
        <taxon>Marasmiineae</taxon>
        <taxon>Mycenaceae</taxon>
        <taxon>Mycena</taxon>
    </lineage>
</organism>
<evidence type="ECO:0000313" key="3">
    <source>
        <dbReference type="Proteomes" id="UP001215598"/>
    </source>
</evidence>
<evidence type="ECO:0000313" key="2">
    <source>
        <dbReference type="EMBL" id="KAJ7688914.1"/>
    </source>
</evidence>
<name>A0AAD7DDQ9_9AGAR</name>
<reference evidence="2" key="1">
    <citation type="submission" date="2023-03" db="EMBL/GenBank/DDBJ databases">
        <title>Massive genome expansion in bonnet fungi (Mycena s.s.) driven by repeated elements and novel gene families across ecological guilds.</title>
        <authorList>
            <consortium name="Lawrence Berkeley National Laboratory"/>
            <person name="Harder C.B."/>
            <person name="Miyauchi S."/>
            <person name="Viragh M."/>
            <person name="Kuo A."/>
            <person name="Thoen E."/>
            <person name="Andreopoulos B."/>
            <person name="Lu D."/>
            <person name="Skrede I."/>
            <person name="Drula E."/>
            <person name="Henrissat B."/>
            <person name="Morin E."/>
            <person name="Kohler A."/>
            <person name="Barry K."/>
            <person name="LaButti K."/>
            <person name="Morin E."/>
            <person name="Salamov A."/>
            <person name="Lipzen A."/>
            <person name="Mereny Z."/>
            <person name="Hegedus B."/>
            <person name="Baldrian P."/>
            <person name="Stursova M."/>
            <person name="Weitz H."/>
            <person name="Taylor A."/>
            <person name="Grigoriev I.V."/>
            <person name="Nagy L.G."/>
            <person name="Martin F."/>
            <person name="Kauserud H."/>
        </authorList>
    </citation>
    <scope>NUCLEOTIDE SEQUENCE</scope>
    <source>
        <strain evidence="2">CBHHK182m</strain>
    </source>
</reference>
<evidence type="ECO:0000256" key="1">
    <source>
        <dbReference type="SAM" id="MobiDB-lite"/>
    </source>
</evidence>
<dbReference type="AlphaFoldDB" id="A0AAD7DDQ9"/>
<keyword evidence="3" id="KW-1185">Reference proteome</keyword>
<dbReference type="EMBL" id="JARKIB010000921">
    <property type="protein sequence ID" value="KAJ7688914.1"/>
    <property type="molecule type" value="Genomic_DNA"/>
</dbReference>
<gene>
    <name evidence="2" type="ORF">B0H16DRAFT_1752989</name>
</gene>
<proteinExistence type="predicted"/>